<accession>A0A0F9KJI8</accession>
<gene>
    <name evidence="1" type="ORF">LCGC14_1322530</name>
</gene>
<dbReference type="EMBL" id="LAZR01007909">
    <property type="protein sequence ID" value="KKM82143.1"/>
    <property type="molecule type" value="Genomic_DNA"/>
</dbReference>
<reference evidence="1" key="1">
    <citation type="journal article" date="2015" name="Nature">
        <title>Complex archaea that bridge the gap between prokaryotes and eukaryotes.</title>
        <authorList>
            <person name="Spang A."/>
            <person name="Saw J.H."/>
            <person name="Jorgensen S.L."/>
            <person name="Zaremba-Niedzwiedzka K."/>
            <person name="Martijn J."/>
            <person name="Lind A.E."/>
            <person name="van Eijk R."/>
            <person name="Schleper C."/>
            <person name="Guy L."/>
            <person name="Ettema T.J."/>
        </authorList>
    </citation>
    <scope>NUCLEOTIDE SEQUENCE</scope>
</reference>
<name>A0A0F9KJI8_9ZZZZ</name>
<protein>
    <submittedName>
        <fullName evidence="1">Uncharacterized protein</fullName>
    </submittedName>
</protein>
<evidence type="ECO:0000313" key="1">
    <source>
        <dbReference type="EMBL" id="KKM82143.1"/>
    </source>
</evidence>
<proteinExistence type="predicted"/>
<comment type="caution">
    <text evidence="1">The sequence shown here is derived from an EMBL/GenBank/DDBJ whole genome shotgun (WGS) entry which is preliminary data.</text>
</comment>
<sequence>MPTLPKTFKVDLRIRLEEKYTMPTPNKIVYTCEIIVHANGAEEKHVFGNGVDAVNYAENILRDFTNTMIQIRRDTLKRRQKSRKNKGLMNG</sequence>
<organism evidence="1">
    <name type="scientific">marine sediment metagenome</name>
    <dbReference type="NCBI Taxonomy" id="412755"/>
    <lineage>
        <taxon>unclassified sequences</taxon>
        <taxon>metagenomes</taxon>
        <taxon>ecological metagenomes</taxon>
    </lineage>
</organism>
<dbReference type="AlphaFoldDB" id="A0A0F9KJI8"/>